<dbReference type="SUPFAM" id="SSF52200">
    <property type="entry name" value="Toll/Interleukin receptor TIR domain"/>
    <property type="match status" value="1"/>
</dbReference>
<dbReference type="RefSeq" id="WP_344212486.1">
    <property type="nucleotide sequence ID" value="NZ_BAAAOS010000018.1"/>
</dbReference>
<dbReference type="Pfam" id="PF13676">
    <property type="entry name" value="TIR_2"/>
    <property type="match status" value="1"/>
</dbReference>
<comment type="caution">
    <text evidence="2">The sequence shown here is derived from an EMBL/GenBank/DDBJ whole genome shotgun (WGS) entry which is preliminary data.</text>
</comment>
<dbReference type="InterPro" id="IPR035897">
    <property type="entry name" value="Toll_tir_struct_dom_sf"/>
</dbReference>
<gene>
    <name evidence="2" type="ORF">GCM10009789_21520</name>
</gene>
<reference evidence="3" key="1">
    <citation type="journal article" date="2019" name="Int. J. Syst. Evol. Microbiol.">
        <title>The Global Catalogue of Microorganisms (GCM) 10K type strain sequencing project: providing services to taxonomists for standard genome sequencing and annotation.</title>
        <authorList>
            <consortium name="The Broad Institute Genomics Platform"/>
            <consortium name="The Broad Institute Genome Sequencing Center for Infectious Disease"/>
            <person name="Wu L."/>
            <person name="Ma J."/>
        </authorList>
    </citation>
    <scope>NUCLEOTIDE SEQUENCE [LARGE SCALE GENOMIC DNA]</scope>
    <source>
        <strain evidence="3">JCM 14969</strain>
    </source>
</reference>
<evidence type="ECO:0000259" key="1">
    <source>
        <dbReference type="PROSITE" id="PS50104"/>
    </source>
</evidence>
<keyword evidence="3" id="KW-1185">Reference proteome</keyword>
<sequence length="167" mass="18550">MNNATSASIFINYRSTDEPSAAMLLDHELSARFGDENVFLDSRSIAAGAPFDEALRTAVRRCDVLLVVIGRRWLTSTDEYGRRLIDQRGDWVRTEIVEAYRAGAHVVPVLVGDVPTLSRAALPPSIRRLAGNQFVRLRHRDGRADLNQLVSKIRGLVPRLDDDPTAA</sequence>
<dbReference type="EMBL" id="BAAAOS010000018">
    <property type="protein sequence ID" value="GAA1567794.1"/>
    <property type="molecule type" value="Genomic_DNA"/>
</dbReference>
<proteinExistence type="predicted"/>
<organism evidence="2 3">
    <name type="scientific">Kribbella sancticallisti</name>
    <dbReference type="NCBI Taxonomy" id="460087"/>
    <lineage>
        <taxon>Bacteria</taxon>
        <taxon>Bacillati</taxon>
        <taxon>Actinomycetota</taxon>
        <taxon>Actinomycetes</taxon>
        <taxon>Propionibacteriales</taxon>
        <taxon>Kribbellaceae</taxon>
        <taxon>Kribbella</taxon>
    </lineage>
</organism>
<dbReference type="PROSITE" id="PS50104">
    <property type="entry name" value="TIR"/>
    <property type="match status" value="1"/>
</dbReference>
<evidence type="ECO:0000313" key="2">
    <source>
        <dbReference type="EMBL" id="GAA1567794.1"/>
    </source>
</evidence>
<feature type="domain" description="TIR" evidence="1">
    <location>
        <begin position="5"/>
        <end position="157"/>
    </location>
</feature>
<name>A0ABP4NU26_9ACTN</name>
<dbReference type="Gene3D" id="3.40.50.10140">
    <property type="entry name" value="Toll/interleukin-1 receptor homology (TIR) domain"/>
    <property type="match status" value="1"/>
</dbReference>
<protein>
    <recommendedName>
        <fullName evidence="1">TIR domain-containing protein</fullName>
    </recommendedName>
</protein>
<dbReference type="Proteomes" id="UP001500393">
    <property type="component" value="Unassembled WGS sequence"/>
</dbReference>
<dbReference type="InterPro" id="IPR000157">
    <property type="entry name" value="TIR_dom"/>
</dbReference>
<evidence type="ECO:0000313" key="3">
    <source>
        <dbReference type="Proteomes" id="UP001500393"/>
    </source>
</evidence>
<accession>A0ABP4NU26</accession>